<evidence type="ECO:0008006" key="3">
    <source>
        <dbReference type="Google" id="ProtNLM"/>
    </source>
</evidence>
<evidence type="ECO:0000313" key="2">
    <source>
        <dbReference type="Proteomes" id="UP000241771"/>
    </source>
</evidence>
<dbReference type="AlphaFoldDB" id="A0A2T3P0B0"/>
<dbReference type="EMBL" id="PYMA01000001">
    <property type="protein sequence ID" value="PSW21964.1"/>
    <property type="molecule type" value="Genomic_DNA"/>
</dbReference>
<keyword evidence="2" id="KW-1185">Reference proteome</keyword>
<reference evidence="1 2" key="1">
    <citation type="submission" date="2018-01" db="EMBL/GenBank/DDBJ databases">
        <title>Whole genome sequencing of Histamine producing bacteria.</title>
        <authorList>
            <person name="Butler K."/>
        </authorList>
    </citation>
    <scope>NUCLEOTIDE SEQUENCE [LARGE SCALE GENOMIC DNA]</scope>
    <source>
        <strain evidence="1 2">DSM 100436</strain>
    </source>
</reference>
<accession>A0A2T3P0B0</accession>
<dbReference type="SUPFAM" id="SSF53850">
    <property type="entry name" value="Periplasmic binding protein-like II"/>
    <property type="match status" value="1"/>
</dbReference>
<dbReference type="Proteomes" id="UP000241771">
    <property type="component" value="Unassembled WGS sequence"/>
</dbReference>
<comment type="caution">
    <text evidence="1">The sequence shown here is derived from an EMBL/GenBank/DDBJ whole genome shotgun (WGS) entry which is preliminary data.</text>
</comment>
<evidence type="ECO:0000313" key="1">
    <source>
        <dbReference type="EMBL" id="PSW21964.1"/>
    </source>
</evidence>
<dbReference type="Gene3D" id="3.40.190.290">
    <property type="match status" value="1"/>
</dbReference>
<name>A0A2T3P0B0_9GAMM</name>
<protein>
    <recommendedName>
        <fullName evidence="3">LysR substrate-binding domain-containing protein</fullName>
    </recommendedName>
</protein>
<sequence>MFEQEIKTRQVVPILKGHWGKAIPVWLYYSSRQFLPVRIRLLIDYLVAEVSQQ</sequence>
<gene>
    <name evidence="1" type="ORF">C9I98_01490</name>
</gene>
<proteinExistence type="predicted"/>
<organism evidence="1 2">
    <name type="scientific">Photobacterium sanctipauli</name>
    <dbReference type="NCBI Taxonomy" id="1342794"/>
    <lineage>
        <taxon>Bacteria</taxon>
        <taxon>Pseudomonadati</taxon>
        <taxon>Pseudomonadota</taxon>
        <taxon>Gammaproteobacteria</taxon>
        <taxon>Vibrionales</taxon>
        <taxon>Vibrionaceae</taxon>
        <taxon>Photobacterium</taxon>
    </lineage>
</organism>